<evidence type="ECO:0000313" key="28">
    <source>
        <dbReference type="EMBL" id="KKH57151.1"/>
    </source>
</evidence>
<reference evidence="37 73" key="2">
    <citation type="submission" date="2018-05" db="EMBL/GenBank/DDBJ databases">
        <title>Methanosarcina gilichinskyana sp. nov., a novel methanogenic archaeon isolated from Holocene permafrost, North East Russia.</title>
        <authorList>
            <person name="Oshurkova V."/>
            <person name="Meer M."/>
            <person name="Bochkareva O."/>
            <person name="Shcherbakova V."/>
        </authorList>
    </citation>
    <scope>NUCLEOTIDE SEQUENCE [LARGE SCALE GENOMIC DNA]</scope>
    <source>
        <strain evidence="37 73">JL01</strain>
    </source>
</reference>
<dbReference type="EMBL" id="JJQD01000218">
    <property type="protein sequence ID" value="KKH22677.1"/>
    <property type="molecule type" value="Genomic_DNA"/>
</dbReference>
<evidence type="ECO:0000313" key="32">
    <source>
        <dbReference type="EMBL" id="KKH77243.1"/>
    </source>
</evidence>
<evidence type="ECO:0000313" key="16">
    <source>
        <dbReference type="EMBL" id="KKG92895.1"/>
    </source>
</evidence>
<dbReference type="Proteomes" id="UP000034188">
    <property type="component" value="Unassembled WGS sequence"/>
</dbReference>
<dbReference type="EMBL" id="JJQH01000148">
    <property type="protein sequence ID" value="KKH36945.1"/>
    <property type="molecule type" value="Genomic_DNA"/>
</dbReference>
<dbReference type="Proteomes" id="UP000034279">
    <property type="component" value="Unassembled WGS sequence"/>
</dbReference>
<evidence type="ECO:0000313" key="7">
    <source>
        <dbReference type="EMBL" id="KKG59662.1"/>
    </source>
</evidence>
<dbReference type="Proteomes" id="UP000034064">
    <property type="component" value="Unassembled WGS sequence"/>
</dbReference>
<evidence type="ECO:0000313" key="43">
    <source>
        <dbReference type="Proteomes" id="UP000033987"/>
    </source>
</evidence>
<evidence type="ECO:0000313" key="40">
    <source>
        <dbReference type="Proteomes" id="UP000033864"/>
    </source>
</evidence>
<evidence type="ECO:0000313" key="48">
    <source>
        <dbReference type="Proteomes" id="UP000034142"/>
    </source>
</evidence>
<evidence type="ECO:0000313" key="63">
    <source>
        <dbReference type="Proteomes" id="UP000034578"/>
    </source>
</evidence>
<evidence type="ECO:0000313" key="24">
    <source>
        <dbReference type="EMBL" id="KKH35431.1"/>
    </source>
</evidence>
<dbReference type="EMBL" id="JJPX01000142">
    <property type="protein sequence ID" value="KKH07004.1"/>
    <property type="molecule type" value="Genomic_DNA"/>
</dbReference>
<dbReference type="Proteomes" id="UP000033864">
    <property type="component" value="Unassembled WGS sequence"/>
</dbReference>
<keyword evidence="63" id="KW-1185">Reference proteome</keyword>
<dbReference type="EMBL" id="JJPL01000044">
    <property type="protein sequence ID" value="KKG66962.1"/>
    <property type="molecule type" value="Genomic_DNA"/>
</dbReference>
<dbReference type="EMBL" id="JJPC01000013">
    <property type="protein sequence ID" value="KKG37840.1"/>
    <property type="molecule type" value="Genomic_DNA"/>
</dbReference>
<evidence type="ECO:0000313" key="42">
    <source>
        <dbReference type="Proteomes" id="UP000033933"/>
    </source>
</evidence>
<evidence type="ECO:0000313" key="47">
    <source>
        <dbReference type="Proteomes" id="UP000034064"/>
    </source>
</evidence>
<dbReference type="EMBL" id="JJPS01000168">
    <property type="protein sequence ID" value="KKG87331.1"/>
    <property type="molecule type" value="Genomic_DNA"/>
</dbReference>
<evidence type="ECO:0000313" key="38">
    <source>
        <dbReference type="Proteomes" id="UP000033814"/>
    </source>
</evidence>
<evidence type="ECO:0000313" key="26">
    <source>
        <dbReference type="EMBL" id="KKH47085.1"/>
    </source>
</evidence>
<dbReference type="Proteomes" id="UP000034817">
    <property type="component" value="Unassembled WGS sequence"/>
</dbReference>
<evidence type="ECO:0000313" key="65">
    <source>
        <dbReference type="Proteomes" id="UP000034657"/>
    </source>
</evidence>
<dbReference type="Proteomes" id="UP000034387">
    <property type="component" value="Unassembled WGS sequence"/>
</dbReference>
<dbReference type="EMBL" id="JJPJ01000116">
    <property type="protein sequence ID" value="KKG59662.1"/>
    <property type="molecule type" value="Genomic_DNA"/>
</dbReference>
<dbReference type="Proteomes" id="UP000034692">
    <property type="component" value="Unassembled WGS sequence"/>
</dbReference>
<dbReference type="Proteomes" id="UP000034672">
    <property type="component" value="Unassembled WGS sequence"/>
</dbReference>
<dbReference type="EMBL" id="JJPR01000029">
    <property type="protein sequence ID" value="KKG89247.1"/>
    <property type="molecule type" value="Genomic_DNA"/>
</dbReference>
<dbReference type="Proteomes" id="UP000034937">
    <property type="component" value="Unassembled WGS sequence"/>
</dbReference>
<reference evidence="38 39" key="1">
    <citation type="journal article" date="2015" name="ISME J.">
        <title>Genomic and phenotypic differentiation among Methanosarcina mazei populations from Columbia River sediment.</title>
        <authorList>
            <person name="Youngblut N.D."/>
            <person name="Wirth J.S."/>
            <person name="Henriksen J.R."/>
            <person name="Smith M."/>
            <person name="Simon H."/>
            <person name="Metcalf W.W."/>
            <person name="Whitaker R.J."/>
        </authorList>
    </citation>
    <scope>NUCLEOTIDE SEQUENCE [LARGE SCALE GENOMIC DNA]</scope>
    <source>
        <strain evidence="20 47">1.F.A.1A.3</strain>
        <strain evidence="21 43">1.F.A.1B.4</strain>
        <strain evidence="22 50">1.F.A.2.8</strain>
        <strain evidence="23 55">1.H.A.0.1</strain>
        <strain evidence="25 45">1.H.A.1A.3</strain>
        <strain evidence="24 66">1.H.A.1A.4</strain>
        <strain evidence="26 40">1.H.A.1A.6</strain>
        <strain evidence="27 52">1.H.A.2.1</strain>
        <strain evidence="29 60">1.H.A.2.6</strain>
        <strain evidence="28 67">1.H.A.2.7</strain>
        <strain evidence="30 42">1.H.M.0.1</strain>
        <strain evidence="32 46">1.H.M.1A.2</strain>
        <strain evidence="31 69">1.H.M.1A.3</strain>
        <strain evidence="33 38">1.H.M.2.2</strain>
        <strain evidence="34 71">1.H.M.2.3</strain>
        <strain evidence="35 70">1.H.T.2.1</strain>
        <strain evidence="36 41">1.H.T.2.3</strain>
        <strain evidence="3 48">2.F.A.2.3</strain>
        <strain evidence="2 63">2.F.A.2.4</strain>
        <strain evidence="1 64">2.F.T.0.2</strain>
        <strain evidence="4 57">3.F.A.1A.1</strain>
        <strain evidence="5 54">3.F.A.1B.1</strain>
        <strain evidence="6 49">3.F.T.1A.1</strain>
        <strain evidence="7 53">3.F.T.1A.2</strain>
        <strain evidence="8 62">3.F.T.1A.4</strain>
        <strain evidence="9 59">3.F.T.2.1</strain>
        <strain evidence="11">3.H.A.1A.1</strain>
        <strain evidence="10 44">3.H.A.2.1</strain>
        <strain evidence="12 68">3.H.A.2.4</strain>
        <strain evidence="14 72">3.H.A.2.6</strain>
        <strain evidence="13 58">3.H.A.2.8</strain>
        <strain evidence="16 65">3.H.M.1A.1</strain>
        <strain evidence="15 61">3.H.M.1B.1</strain>
        <strain evidence="17 39">3.H.M.1B.2</strain>
        <strain evidence="18 51">3.H.M.1B.5</strain>
        <strain evidence="19 56">3.H.M.2.7</strain>
    </source>
</reference>
<evidence type="ECO:0000313" key="54">
    <source>
        <dbReference type="Proteomes" id="UP000034298"/>
    </source>
</evidence>
<dbReference type="EMBL" id="JJPA01000148">
    <property type="protein sequence ID" value="KKG31585.1"/>
    <property type="molecule type" value="Genomic_DNA"/>
</dbReference>
<evidence type="ECO:0000313" key="36">
    <source>
        <dbReference type="EMBL" id="KKI05846.1"/>
    </source>
</evidence>
<dbReference type="Proteomes" id="UP000300067">
    <property type="component" value="Chromosome"/>
</dbReference>
<evidence type="ECO:0000313" key="34">
    <source>
        <dbReference type="EMBL" id="KKH86848.1"/>
    </source>
</evidence>
<evidence type="ECO:0000313" key="11">
    <source>
        <dbReference type="EMBL" id="KKG78661.1"/>
    </source>
</evidence>
<dbReference type="EMBL" id="JJQF01000140">
    <property type="protein sequence ID" value="KKH26805.1"/>
    <property type="molecule type" value="Genomic_DNA"/>
</dbReference>
<evidence type="ECO:0000313" key="51">
    <source>
        <dbReference type="Proteomes" id="UP000034253"/>
    </source>
</evidence>
<dbReference type="Proteomes" id="UP000034338">
    <property type="component" value="Unassembled WGS sequence"/>
</dbReference>
<dbReference type="EMBL" id="JJRA01000028">
    <property type="protein sequence ID" value="KKI05846.1"/>
    <property type="molecule type" value="Genomic_DNA"/>
</dbReference>
<evidence type="ECO:0000313" key="61">
    <source>
        <dbReference type="Proteomes" id="UP000034468"/>
    </source>
</evidence>
<evidence type="ECO:0000313" key="49">
    <source>
        <dbReference type="Proteomes" id="UP000034188"/>
    </source>
</evidence>
<dbReference type="Proteomes" id="UP000034040">
    <property type="component" value="Unassembled WGS sequence"/>
</dbReference>
<evidence type="ECO:0000313" key="46">
    <source>
        <dbReference type="Proteomes" id="UP000034040"/>
    </source>
</evidence>
<dbReference type="EMBL" id="JJQI01000119">
    <property type="protein sequence ID" value="KKH35431.1"/>
    <property type="molecule type" value="Genomic_DNA"/>
</dbReference>
<evidence type="ECO:0000313" key="33">
    <source>
        <dbReference type="EMBL" id="KKH83351.1"/>
    </source>
</evidence>
<evidence type="ECO:0000313" key="50">
    <source>
        <dbReference type="Proteomes" id="UP000034227"/>
    </source>
</evidence>
<dbReference type="AlphaFoldDB" id="A0A0F8HRW9"/>
<evidence type="ECO:0000313" key="56">
    <source>
        <dbReference type="Proteomes" id="UP000034387"/>
    </source>
</evidence>
<dbReference type="EMBL" id="JJPV01000110">
    <property type="protein sequence ID" value="KKG97160.1"/>
    <property type="molecule type" value="Genomic_DNA"/>
</dbReference>
<dbReference type="Proteomes" id="UP000033814">
    <property type="component" value="Unassembled WGS sequence"/>
</dbReference>
<dbReference type="EMBL" id="JJPU01000188">
    <property type="protein sequence ID" value="KKG92217.1"/>
    <property type="molecule type" value="Genomic_DNA"/>
</dbReference>
<evidence type="ECO:0000313" key="13">
    <source>
        <dbReference type="EMBL" id="KKG87331.1"/>
    </source>
</evidence>
<dbReference type="Proteomes" id="UP000034409">
    <property type="component" value="Unassembled WGS sequence"/>
</dbReference>
<evidence type="ECO:0000313" key="17">
    <source>
        <dbReference type="EMBL" id="KKG97160.1"/>
    </source>
</evidence>
<evidence type="ECO:0000313" key="19">
    <source>
        <dbReference type="EMBL" id="KKH07004.1"/>
    </source>
</evidence>
<dbReference type="Proteomes" id="UP000034578">
    <property type="component" value="Unassembled WGS sequence"/>
</dbReference>
<dbReference type="EMBL" id="JJQC01000070">
    <property type="protein sequence ID" value="KKH22201.1"/>
    <property type="molecule type" value="Genomic_DNA"/>
</dbReference>
<dbReference type="EMBL" id="JJQO01000371">
    <property type="protein sequence ID" value="KKH57151.1"/>
    <property type="molecule type" value="Genomic_DNA"/>
</dbReference>
<dbReference type="Proteomes" id="UP000034450">
    <property type="component" value="Unassembled WGS sequence"/>
</dbReference>
<evidence type="ECO:0000313" key="3">
    <source>
        <dbReference type="EMBL" id="KKG05663.1"/>
    </source>
</evidence>
<evidence type="ECO:0000313" key="67">
    <source>
        <dbReference type="Proteomes" id="UP000034692"/>
    </source>
</evidence>
<dbReference type="Proteomes" id="UP000033885">
    <property type="component" value="Unassembled WGS sequence"/>
</dbReference>
<dbReference type="Proteomes" id="UP000033933">
    <property type="component" value="Unassembled WGS sequence"/>
</dbReference>
<evidence type="ECO:0000313" key="21">
    <source>
        <dbReference type="EMBL" id="KKH22201.1"/>
    </source>
</evidence>
<evidence type="ECO:0000313" key="23">
    <source>
        <dbReference type="EMBL" id="KKH26805.1"/>
    </source>
</evidence>
<dbReference type="EMBL" id="JJQV01000073">
    <property type="protein sequence ID" value="KKH83351.1"/>
    <property type="molecule type" value="Genomic_DNA"/>
</dbReference>
<dbReference type="EMBL" id="JJPK01000013">
    <property type="protein sequence ID" value="KKG65371.1"/>
    <property type="molecule type" value="Genomic_DNA"/>
</dbReference>
<evidence type="ECO:0000313" key="18">
    <source>
        <dbReference type="EMBL" id="KKG98538.1"/>
    </source>
</evidence>
<dbReference type="Proteomes" id="UP000034021">
    <property type="component" value="Unassembled WGS sequence"/>
</dbReference>
<evidence type="ECO:0000313" key="39">
    <source>
        <dbReference type="Proteomes" id="UP000033835"/>
    </source>
</evidence>
<dbReference type="EMBL" id="JJQN01000077">
    <property type="protein sequence ID" value="KKH60373.1"/>
    <property type="molecule type" value="Genomic_DNA"/>
</dbReference>
<evidence type="ECO:0000313" key="9">
    <source>
        <dbReference type="EMBL" id="KKG66962.1"/>
    </source>
</evidence>
<evidence type="ECO:0000313" key="68">
    <source>
        <dbReference type="Proteomes" id="UP000034817"/>
    </source>
</evidence>
<evidence type="ECO:0000313" key="59">
    <source>
        <dbReference type="Proteomes" id="UP000034424"/>
    </source>
</evidence>
<dbReference type="Proteomes" id="UP000034657">
    <property type="component" value="Unassembled WGS sequence"/>
</dbReference>
<dbReference type="Proteomes" id="UP000034253">
    <property type="component" value="Unassembled WGS sequence"/>
</dbReference>
<dbReference type="Proteomes" id="UP000033835">
    <property type="component" value="Unassembled WGS sequence"/>
</dbReference>
<evidence type="ECO:0000313" key="29">
    <source>
        <dbReference type="EMBL" id="KKH60373.1"/>
    </source>
</evidence>
<dbReference type="EMBL" id="JJPI01000081">
    <property type="protein sequence ID" value="KKG53775.1"/>
    <property type="molecule type" value="Genomic_DNA"/>
</dbReference>
<dbReference type="Proteomes" id="UP000034566">
    <property type="component" value="Unassembled WGS sequence"/>
</dbReference>
<evidence type="ECO:0000313" key="37">
    <source>
        <dbReference type="EMBL" id="QCR15124.1"/>
    </source>
</evidence>
<evidence type="ECO:0000313" key="58">
    <source>
        <dbReference type="Proteomes" id="UP000034409"/>
    </source>
</evidence>
<dbReference type="Proteomes" id="UP000033987">
    <property type="component" value="Unassembled WGS sequence"/>
</dbReference>
<evidence type="ECO:0000313" key="25">
    <source>
        <dbReference type="EMBL" id="KKH36945.1"/>
    </source>
</evidence>
<evidence type="ECO:0000313" key="45">
    <source>
        <dbReference type="Proteomes" id="UP000034021"/>
    </source>
</evidence>
<proteinExistence type="predicted"/>
<dbReference type="Proteomes" id="UP000034399">
    <property type="component" value="Unassembled WGS sequence"/>
</dbReference>
<evidence type="ECO:0000313" key="4">
    <source>
        <dbReference type="EMBL" id="KKG31585.1"/>
    </source>
</evidence>
<evidence type="ECO:0000313" key="30">
    <source>
        <dbReference type="EMBL" id="KKH67875.1"/>
    </source>
</evidence>
<organism evidence="10 44">
    <name type="scientific">Methanosarcina mazei</name>
    <name type="common">Methanosarcina frisia</name>
    <dbReference type="NCBI Taxonomy" id="2209"/>
    <lineage>
        <taxon>Archaea</taxon>
        <taxon>Methanobacteriati</taxon>
        <taxon>Methanobacteriota</taxon>
        <taxon>Stenosarchaea group</taxon>
        <taxon>Methanomicrobia</taxon>
        <taxon>Methanosarcinales</taxon>
        <taxon>Methanosarcinaceae</taxon>
        <taxon>Methanosarcina</taxon>
    </lineage>
</organism>
<dbReference type="Proteomes" id="UP000034468">
    <property type="component" value="Unassembled WGS sequence"/>
</dbReference>
<evidence type="ECO:0000313" key="2">
    <source>
        <dbReference type="EMBL" id="KKG03497.1"/>
    </source>
</evidence>
<evidence type="ECO:0000313" key="8">
    <source>
        <dbReference type="EMBL" id="KKG65371.1"/>
    </source>
</evidence>
<evidence type="ECO:0000313" key="53">
    <source>
        <dbReference type="Proteomes" id="UP000034279"/>
    </source>
</evidence>
<dbReference type="Proteomes" id="UP000034227">
    <property type="component" value="Unassembled WGS sequence"/>
</dbReference>
<evidence type="ECO:0000313" key="15">
    <source>
        <dbReference type="EMBL" id="KKG92217.1"/>
    </source>
</evidence>
<evidence type="ECO:0000313" key="6">
    <source>
        <dbReference type="EMBL" id="KKG53775.1"/>
    </source>
</evidence>
<dbReference type="Proteomes" id="UP000034842">
    <property type="component" value="Unassembled WGS sequence"/>
</dbReference>
<evidence type="ECO:0000313" key="35">
    <source>
        <dbReference type="EMBL" id="KKH99501.1"/>
    </source>
</evidence>
<dbReference type="EMBL" id="JJPP01000057">
    <property type="protein sequence ID" value="KKG80768.1"/>
    <property type="molecule type" value="Genomic_DNA"/>
</dbReference>
<sequence>MEQQCLGGLGAQRVLDQGWGAEAVRQKRRHERLQILPKDLCFFVFRYEGSKLILFVGRIIRLTFSISAAS</sequence>
<protein>
    <submittedName>
        <fullName evidence="10">Uncharacterized protein</fullName>
    </submittedName>
</protein>
<dbReference type="EMBL" id="JJPT01000045">
    <property type="protein sequence ID" value="KKG92895.1"/>
    <property type="molecule type" value="Genomic_DNA"/>
</dbReference>
<dbReference type="EMBL" id="JJPM01000062">
    <property type="protein sequence ID" value="KKG78661.1"/>
    <property type="molecule type" value="Genomic_DNA"/>
</dbReference>
<dbReference type="EMBL" id="JJPO01000145">
    <property type="protein sequence ID" value="KKG69679.1"/>
    <property type="molecule type" value="Genomic_DNA"/>
</dbReference>
<evidence type="ECO:0000313" key="55">
    <source>
        <dbReference type="Proteomes" id="UP000034338"/>
    </source>
</evidence>
<dbReference type="EMBL" id="JJQA01000122">
    <property type="protein sequence ID" value="KKH13006.1"/>
    <property type="molecule type" value="Genomic_DNA"/>
</dbReference>
<dbReference type="EMBL" id="JJPW01000086">
    <property type="protein sequence ID" value="KKG98538.1"/>
    <property type="molecule type" value="Genomic_DNA"/>
</dbReference>
<evidence type="ECO:0000313" key="69">
    <source>
        <dbReference type="Proteomes" id="UP000034842"/>
    </source>
</evidence>
<evidence type="ECO:0000313" key="10">
    <source>
        <dbReference type="EMBL" id="KKG69679.1"/>
    </source>
</evidence>
<evidence type="ECO:0000313" key="62">
    <source>
        <dbReference type="Proteomes" id="UP000034566"/>
    </source>
</evidence>
<dbReference type="EMBL" id="CP029709">
    <property type="protein sequence ID" value="QCR15124.1"/>
    <property type="molecule type" value="Genomic_DNA"/>
</dbReference>
<dbReference type="EMBL" id="JJOR01000065">
    <property type="protein sequence ID" value="KKG05663.1"/>
    <property type="molecule type" value="Genomic_DNA"/>
</dbReference>
<evidence type="ECO:0000313" key="44">
    <source>
        <dbReference type="Proteomes" id="UP000034001"/>
    </source>
</evidence>
<evidence type="ECO:0000313" key="22">
    <source>
        <dbReference type="EMBL" id="KKH22677.1"/>
    </source>
</evidence>
<evidence type="ECO:0000313" key="64">
    <source>
        <dbReference type="Proteomes" id="UP000034597"/>
    </source>
</evidence>
<evidence type="ECO:0000313" key="5">
    <source>
        <dbReference type="EMBL" id="KKG37840.1"/>
    </source>
</evidence>
<dbReference type="EMBL" id="JJOT01000098">
    <property type="protein sequence ID" value="KKG00410.1"/>
    <property type="molecule type" value="Genomic_DNA"/>
</dbReference>
<evidence type="ECO:0000313" key="60">
    <source>
        <dbReference type="Proteomes" id="UP000034450"/>
    </source>
</evidence>
<dbReference type="EMBL" id="JJQJ01000147">
    <property type="protein sequence ID" value="KKH47085.1"/>
    <property type="molecule type" value="Genomic_DNA"/>
</dbReference>
<dbReference type="Proteomes" id="UP000034142">
    <property type="component" value="Unassembled WGS sequence"/>
</dbReference>
<evidence type="ECO:0000313" key="71">
    <source>
        <dbReference type="Proteomes" id="UP000034937"/>
    </source>
</evidence>
<evidence type="ECO:0000313" key="1">
    <source>
        <dbReference type="EMBL" id="KKG00410.1"/>
    </source>
</evidence>
<evidence type="ECO:0000313" key="57">
    <source>
        <dbReference type="Proteomes" id="UP000034399"/>
    </source>
</evidence>
<evidence type="ECO:0000313" key="14">
    <source>
        <dbReference type="EMBL" id="KKG89247.1"/>
    </source>
</evidence>
<dbReference type="Proteomes" id="UP000034259">
    <property type="component" value="Unassembled WGS sequence"/>
</dbReference>
<dbReference type="EMBL" id="JJOS01000050">
    <property type="protein sequence ID" value="KKG03497.1"/>
    <property type="molecule type" value="Genomic_DNA"/>
</dbReference>
<gene>
    <name evidence="37" type="ORF">DKM28_02805</name>
    <name evidence="5" type="ORF">DU30_14030</name>
    <name evidence="3" type="ORF">DU31_15410</name>
    <name evidence="6" type="ORF">DU33_02635</name>
    <name evidence="23" type="ORF">DU37_14405</name>
    <name evidence="1" type="ORF">DU40_07210</name>
    <name evidence="19" type="ORF">DU42_18395</name>
    <name evidence="11" type="ORF">DU43_04920</name>
    <name evidence="20" type="ORF">DU44_00325</name>
    <name evidence="8" type="ORF">DU45_16370</name>
    <name evidence="2" type="ORF">DU47_15180</name>
    <name evidence="25" type="ORF">DU50_16030</name>
    <name evidence="4" type="ORF">DU52_11070</name>
    <name evidence="12" type="ORF">DU55_16315</name>
    <name evidence="18" type="ORF">DU56_15895</name>
    <name evidence="14" type="ORF">DU57_19445</name>
    <name evidence="22" type="ORF">DU58_17155</name>
    <name evidence="13" type="ORF">DU59_05580</name>
    <name evidence="10" type="ORF">DU63_01660</name>
    <name evidence="7" type="ORF">DU64_02705</name>
    <name evidence="21" type="ORF">DU65_01000</name>
    <name evidence="15" type="ORF">DU66_05495</name>
    <name evidence="9" type="ORF">DU67_13150</name>
    <name evidence="17" type="ORF">DU68_15950</name>
    <name evidence="16" type="ORF">DU69_15020</name>
    <name evidence="24" type="ORF">DU71_02010</name>
    <name evidence="27" type="ORF">DU72_07750</name>
    <name evidence="29" type="ORF">DU74_11380</name>
    <name evidence="28" type="ORF">DU75_16445</name>
    <name evidence="32" type="ORF">DU77_16860</name>
    <name evidence="31" type="ORF">DU78_16370</name>
    <name evidence="36" type="ORF">DU81_16470</name>
    <name evidence="33" type="ORF">DU82_15935</name>
    <name evidence="35" type="ORF">DU84_16610</name>
    <name evidence="26" type="ORF">DU85_16010</name>
    <name evidence="30" type="ORF">DU87_15680</name>
    <name evidence="34" type="ORF">DU88_15445</name>
</gene>
<evidence type="ECO:0000313" key="12">
    <source>
        <dbReference type="EMBL" id="KKG80768.1"/>
    </source>
</evidence>
<dbReference type="Proteomes" id="UP000034950">
    <property type="component" value="Unassembled WGS sequence"/>
</dbReference>
<accession>A0A0F8HRW9</accession>
<evidence type="ECO:0000313" key="27">
    <source>
        <dbReference type="EMBL" id="KKH48875.1"/>
    </source>
</evidence>
<dbReference type="Proteomes" id="UP000034298">
    <property type="component" value="Unassembled WGS sequence"/>
</dbReference>
<dbReference type="EMBL" id="JJQK01000180">
    <property type="protein sequence ID" value="KKH48875.1"/>
    <property type="molecule type" value="Genomic_DNA"/>
</dbReference>
<dbReference type="EMBL" id="JJQW01000087">
    <property type="protein sequence ID" value="KKH86848.1"/>
    <property type="molecule type" value="Genomic_DNA"/>
</dbReference>
<evidence type="ECO:0000313" key="66">
    <source>
        <dbReference type="Proteomes" id="UP000034672"/>
    </source>
</evidence>
<dbReference type="PATRIC" id="fig|2209.42.peg.577"/>
<evidence type="ECO:0000313" key="52">
    <source>
        <dbReference type="Proteomes" id="UP000034259"/>
    </source>
</evidence>
<evidence type="ECO:0000313" key="70">
    <source>
        <dbReference type="Proteomes" id="UP000034872"/>
    </source>
</evidence>
<evidence type="ECO:0000313" key="41">
    <source>
        <dbReference type="Proteomes" id="UP000033885"/>
    </source>
</evidence>
<dbReference type="Proteomes" id="UP000034872">
    <property type="component" value="Unassembled WGS sequence"/>
</dbReference>
<dbReference type="EMBL" id="JJQT01000239">
    <property type="protein sequence ID" value="KKH72518.1"/>
    <property type="molecule type" value="Genomic_DNA"/>
</dbReference>
<evidence type="ECO:0000313" key="31">
    <source>
        <dbReference type="EMBL" id="KKH72518.1"/>
    </source>
</evidence>
<dbReference type="Proteomes" id="UP000034597">
    <property type="component" value="Unassembled WGS sequence"/>
</dbReference>
<evidence type="ECO:0000313" key="20">
    <source>
        <dbReference type="EMBL" id="KKH13006.1"/>
    </source>
</evidence>
<name>A0A0F8HRW9_METMZ</name>
<evidence type="ECO:0000313" key="72">
    <source>
        <dbReference type="Proteomes" id="UP000034950"/>
    </source>
</evidence>
<dbReference type="EMBL" id="JJQZ01000015">
    <property type="protein sequence ID" value="KKH99501.1"/>
    <property type="molecule type" value="Genomic_DNA"/>
</dbReference>
<dbReference type="EMBL" id="JJQQ01000065">
    <property type="protein sequence ID" value="KKH67875.1"/>
    <property type="molecule type" value="Genomic_DNA"/>
</dbReference>
<evidence type="ECO:0000313" key="73">
    <source>
        <dbReference type="Proteomes" id="UP000300067"/>
    </source>
</evidence>
<dbReference type="EMBL" id="JJQS01000034">
    <property type="protein sequence ID" value="KKH77243.1"/>
    <property type="molecule type" value="Genomic_DNA"/>
</dbReference>
<dbReference type="Proteomes" id="UP000034001">
    <property type="component" value="Unassembled WGS sequence"/>
</dbReference>
<dbReference type="Proteomes" id="UP000034424">
    <property type="component" value="Unassembled WGS sequence"/>
</dbReference>